<sequence length="524" mass="56378">MKRFFKGAICLFAVFLVFSSTKMQVRAEEESRILTGVYVEDMSLGGKTKQEARSMVEDYVDSICGMMITLVAVDGNEVQITPADLGVYWSNEEIIEEAAGIGLSGNVVQRYKAAKDLQFQNKVFELEFGVDESLVRQILTEQCSVYNLEAVDATLLREGDHFVVNGGQTGQVVDEDASVQLICDFFNHNWNRDDASLDLVVKVDEVRGTEEELAKVKDVLGTFTTSYSTSGPSRSANVRNGCELINGTTLYPGDEFSTYEAVSPFSEANGYFMAGSYLNGQVVDSLGGGICQVSTTLYNAVLLSELEVTERHNHSMIVTYVDPSADAAIAESSGKDFKFINNTEAPIYIEGITTDDKHITFTIYGMESRDSGHQVRYESEVVSKTYPDSEVIYTNASLPIGSVSVQSAHIGYKANLWKVVTENGTEVSREMINSSSYKVTPRTATIGVGTADPAAYEEIMAAIATNNIDHVRNVATALAAAAAPPAEGTPVEGAPASAEGAPAEGAPAPAPAPVEGAPIEEPAQ</sequence>
<evidence type="ECO:0000256" key="2">
    <source>
        <dbReference type="SAM" id="MobiDB-lite"/>
    </source>
</evidence>
<gene>
    <name evidence="5" type="ORF">D5281_04415</name>
</gene>
<proteinExistence type="predicted"/>
<dbReference type="Pfam" id="PF07501">
    <property type="entry name" value="G5"/>
    <property type="match status" value="1"/>
</dbReference>
<dbReference type="InterPro" id="IPR022029">
    <property type="entry name" value="YoaR-like_PG-bd"/>
</dbReference>
<dbReference type="Proteomes" id="UP001154420">
    <property type="component" value="Unassembled WGS sequence"/>
</dbReference>
<protein>
    <recommendedName>
        <fullName evidence="4">G5 domain-containing protein</fullName>
    </recommendedName>
</protein>
<dbReference type="EMBL" id="QZDT01000004">
    <property type="protein sequence ID" value="NBJ91853.1"/>
    <property type="molecule type" value="Genomic_DNA"/>
</dbReference>
<comment type="caution">
    <text evidence="5">The sequence shown here is derived from an EMBL/GenBank/DDBJ whole genome shotgun (WGS) entry which is preliminary data.</text>
</comment>
<dbReference type="PANTHER" id="PTHR35788:SF1">
    <property type="entry name" value="EXPORTED PROTEIN"/>
    <property type="match status" value="1"/>
</dbReference>
<accession>A0A9X5GQ93</accession>
<dbReference type="RefSeq" id="WP_160558930.1">
    <property type="nucleotide sequence ID" value="NZ_QZDT01000004.1"/>
</dbReference>
<evidence type="ECO:0000313" key="6">
    <source>
        <dbReference type="Proteomes" id="UP001154420"/>
    </source>
</evidence>
<feature type="domain" description="G5" evidence="4">
    <location>
        <begin position="374"/>
        <end position="450"/>
    </location>
</feature>
<dbReference type="AlphaFoldDB" id="A0A9X5GQ93"/>
<feature type="signal peptide" evidence="3">
    <location>
        <begin position="1"/>
        <end position="23"/>
    </location>
</feature>
<name>A0A9X5GQ93_9FIRM</name>
<dbReference type="InterPro" id="IPR011098">
    <property type="entry name" value="G5_dom"/>
</dbReference>
<dbReference type="Pfam" id="PF04294">
    <property type="entry name" value="VanW"/>
    <property type="match status" value="1"/>
</dbReference>
<feature type="chain" id="PRO_5040721785" description="G5 domain-containing protein" evidence="3">
    <location>
        <begin position="24"/>
        <end position="524"/>
    </location>
</feature>
<dbReference type="InterPro" id="IPR007391">
    <property type="entry name" value="Vancomycin_resist_VanW"/>
</dbReference>
<dbReference type="InterPro" id="IPR052913">
    <property type="entry name" value="Glycopeptide_resist_protein"/>
</dbReference>
<keyword evidence="6" id="KW-1185">Reference proteome</keyword>
<organism evidence="5 6">
    <name type="scientific">Parablautia muri</name>
    <dbReference type="NCBI Taxonomy" id="2320879"/>
    <lineage>
        <taxon>Bacteria</taxon>
        <taxon>Bacillati</taxon>
        <taxon>Bacillota</taxon>
        <taxon>Clostridia</taxon>
        <taxon>Lachnospirales</taxon>
        <taxon>Lachnospiraceae</taxon>
        <taxon>Parablautia</taxon>
    </lineage>
</organism>
<evidence type="ECO:0000313" key="5">
    <source>
        <dbReference type="EMBL" id="NBJ91853.1"/>
    </source>
</evidence>
<feature type="region of interest" description="Disordered" evidence="2">
    <location>
        <begin position="482"/>
        <end position="524"/>
    </location>
</feature>
<evidence type="ECO:0000259" key="4">
    <source>
        <dbReference type="SMART" id="SM01208"/>
    </source>
</evidence>
<evidence type="ECO:0000256" key="3">
    <source>
        <dbReference type="SAM" id="SignalP"/>
    </source>
</evidence>
<dbReference type="Pfam" id="PF12229">
    <property type="entry name" value="PG_binding_4"/>
    <property type="match status" value="1"/>
</dbReference>
<dbReference type="SMART" id="SM01208">
    <property type="entry name" value="G5"/>
    <property type="match status" value="1"/>
</dbReference>
<dbReference type="OrthoDB" id="9797191at2"/>
<reference evidence="5" key="1">
    <citation type="submission" date="2018-09" db="EMBL/GenBank/DDBJ databases">
        <title>Murine metabolic-syndrome-specific gut microbial biobank.</title>
        <authorList>
            <person name="Liu C."/>
        </authorList>
    </citation>
    <scope>NUCLEOTIDE SEQUENCE</scope>
    <source>
        <strain evidence="5">D42-62</strain>
    </source>
</reference>
<dbReference type="PANTHER" id="PTHR35788">
    <property type="entry name" value="EXPORTED PROTEIN-RELATED"/>
    <property type="match status" value="1"/>
</dbReference>
<keyword evidence="1 3" id="KW-0732">Signal</keyword>
<evidence type="ECO:0000256" key="1">
    <source>
        <dbReference type="ARBA" id="ARBA00022729"/>
    </source>
</evidence>